<dbReference type="InterPro" id="IPR029058">
    <property type="entry name" value="AB_hydrolase_fold"/>
</dbReference>
<evidence type="ECO:0000256" key="2">
    <source>
        <dbReference type="ARBA" id="ARBA00022801"/>
    </source>
</evidence>
<name>A0A5P2GJF1_STRSO</name>
<evidence type="ECO:0000259" key="3">
    <source>
        <dbReference type="SMART" id="SM00824"/>
    </source>
</evidence>
<keyword evidence="2" id="KW-0378">Hydrolase</keyword>
<feature type="domain" description="Thioesterase TesA-like" evidence="3">
    <location>
        <begin position="26"/>
        <end position="247"/>
    </location>
</feature>
<protein>
    <submittedName>
        <fullName evidence="4">Type II thioesterase</fullName>
    </submittedName>
</protein>
<evidence type="ECO:0000313" key="4">
    <source>
        <dbReference type="EMBL" id="QES95482.1"/>
    </source>
</evidence>
<dbReference type="SUPFAM" id="SSF53474">
    <property type="entry name" value="alpha/beta-Hydrolases"/>
    <property type="match status" value="1"/>
</dbReference>
<evidence type="ECO:0000256" key="1">
    <source>
        <dbReference type="ARBA" id="ARBA00007169"/>
    </source>
</evidence>
<dbReference type="InterPro" id="IPR012223">
    <property type="entry name" value="TEII"/>
</dbReference>
<dbReference type="GO" id="GO:0016787">
    <property type="term" value="F:hydrolase activity"/>
    <property type="evidence" value="ECO:0007669"/>
    <property type="project" value="UniProtKB-KW"/>
</dbReference>
<dbReference type="GO" id="GO:0008610">
    <property type="term" value="P:lipid biosynthetic process"/>
    <property type="evidence" value="ECO:0007669"/>
    <property type="project" value="TreeGrafter"/>
</dbReference>
<dbReference type="EMBL" id="MK599163">
    <property type="protein sequence ID" value="QES95482.1"/>
    <property type="molecule type" value="Genomic_DNA"/>
</dbReference>
<dbReference type="PANTHER" id="PTHR11487">
    <property type="entry name" value="THIOESTERASE"/>
    <property type="match status" value="1"/>
</dbReference>
<dbReference type="AlphaFoldDB" id="A0A5P2GJF1"/>
<reference evidence="4" key="1">
    <citation type="submission" date="2019-03" db="EMBL/GenBank/DDBJ databases">
        <title>Discovery of unique skeleton ansamycins by genome mining and heterologous expression of a silent ansamycin biosynthetic gene cluster.</title>
        <authorList>
            <person name="Liu S."/>
        </authorList>
    </citation>
    <scope>NUCLEOTIDE SEQUENCE</scope>
    <source>
        <strain evidence="4">A01</strain>
    </source>
</reference>
<sequence length="254" mass="27446">MTVTDAPSALWIRRFRPAPDAPVRLVCFPHAGGSATFFLKLAEALSPDVEVLAVQYPGRQDRRKEPPIATVAGLAEPVAAALLPWADRGLALFGHSLGSIVAYEVARSLRDEGHAPVALFASGRRAPSVEREEFGSQVDDDTLLRTLQSLGGTDPRVFDDEELVRLALPAIRADYRAAATYRYRPGPPLGCPLTMLTGADDPMVSPQDAAAWQEHTSADFDLITLPGGHFYLSEQHAAVTRAITDRLTGLTRPV</sequence>
<dbReference type="PANTHER" id="PTHR11487:SF0">
    <property type="entry name" value="S-ACYL FATTY ACID SYNTHASE THIOESTERASE, MEDIUM CHAIN"/>
    <property type="match status" value="1"/>
</dbReference>
<dbReference type="Gene3D" id="3.40.50.1820">
    <property type="entry name" value="alpha/beta hydrolase"/>
    <property type="match status" value="1"/>
</dbReference>
<organism evidence="4">
    <name type="scientific">Streptomyces seoulensis</name>
    <dbReference type="NCBI Taxonomy" id="73044"/>
    <lineage>
        <taxon>Bacteria</taxon>
        <taxon>Bacillati</taxon>
        <taxon>Actinomycetota</taxon>
        <taxon>Actinomycetes</taxon>
        <taxon>Kitasatosporales</taxon>
        <taxon>Streptomycetaceae</taxon>
        <taxon>Streptomyces</taxon>
    </lineage>
</organism>
<dbReference type="SMART" id="SM00824">
    <property type="entry name" value="PKS_TE"/>
    <property type="match status" value="1"/>
</dbReference>
<dbReference type="InterPro" id="IPR020802">
    <property type="entry name" value="TesA-like"/>
</dbReference>
<accession>A0A5P2GJF1</accession>
<comment type="similarity">
    <text evidence="1">Belongs to the thioesterase family.</text>
</comment>
<proteinExistence type="inferred from homology"/>
<dbReference type="InterPro" id="IPR001031">
    <property type="entry name" value="Thioesterase"/>
</dbReference>
<dbReference type="Pfam" id="PF00975">
    <property type="entry name" value="Thioesterase"/>
    <property type="match status" value="1"/>
</dbReference>